<feature type="binding site" evidence="9">
    <location>
        <position position="130"/>
    </location>
    <ligand>
        <name>(6S)-NADPHX</name>
        <dbReference type="ChEBI" id="CHEBI:64076"/>
    </ligand>
</feature>
<gene>
    <name evidence="11" type="ORF">E4U43_008703</name>
</gene>
<dbReference type="GO" id="GO:0046496">
    <property type="term" value="P:nicotinamide nucleotide metabolic process"/>
    <property type="evidence" value="ECO:0007669"/>
    <property type="project" value="UniProtKB-UniRule"/>
</dbReference>
<dbReference type="PANTHER" id="PTHR12592:SF0">
    <property type="entry name" value="ATP-DEPENDENT (S)-NAD(P)H-HYDRATE DEHYDRATASE"/>
    <property type="match status" value="1"/>
</dbReference>
<evidence type="ECO:0000256" key="9">
    <source>
        <dbReference type="HAMAP-Rule" id="MF_03157"/>
    </source>
</evidence>
<dbReference type="AlphaFoldDB" id="A0A9P7NAR9"/>
<keyword evidence="3 9" id="KW-0547">Nucleotide-binding</keyword>
<reference evidence="11" key="1">
    <citation type="journal article" date="2020" name="bioRxiv">
        <title>Whole genome comparisons of ergot fungi reveals the divergence and evolution of species within the genus Claviceps are the result of varying mechanisms driving genome evolution and host range expansion.</title>
        <authorList>
            <person name="Wyka S.A."/>
            <person name="Mondo S.J."/>
            <person name="Liu M."/>
            <person name="Dettman J."/>
            <person name="Nalam V."/>
            <person name="Broders K.D."/>
        </authorList>
    </citation>
    <scope>NUCLEOTIDE SEQUENCE</scope>
    <source>
        <strain evidence="11">CCC 602</strain>
    </source>
</reference>
<dbReference type="EC" id="4.2.1.93" evidence="9"/>
<evidence type="ECO:0000259" key="10">
    <source>
        <dbReference type="PROSITE" id="PS51383"/>
    </source>
</evidence>
<organism evidence="11 12">
    <name type="scientific">Claviceps pusilla</name>
    <dbReference type="NCBI Taxonomy" id="123648"/>
    <lineage>
        <taxon>Eukaryota</taxon>
        <taxon>Fungi</taxon>
        <taxon>Dikarya</taxon>
        <taxon>Ascomycota</taxon>
        <taxon>Pezizomycotina</taxon>
        <taxon>Sordariomycetes</taxon>
        <taxon>Hypocreomycetidae</taxon>
        <taxon>Hypocreales</taxon>
        <taxon>Clavicipitaceae</taxon>
        <taxon>Claviceps</taxon>
    </lineage>
</organism>
<comment type="subcellular location">
    <subcellularLocation>
        <location evidence="9">Cytoplasm</location>
    </subcellularLocation>
</comment>
<dbReference type="EMBL" id="SRPW01000988">
    <property type="protein sequence ID" value="KAG6009555.1"/>
    <property type="molecule type" value="Genomic_DNA"/>
</dbReference>
<keyword evidence="4 9" id="KW-0067">ATP-binding</keyword>
<dbReference type="Pfam" id="PF01256">
    <property type="entry name" value="Carb_kinase"/>
    <property type="match status" value="1"/>
</dbReference>
<evidence type="ECO:0000256" key="8">
    <source>
        <dbReference type="ARBA" id="ARBA00047472"/>
    </source>
</evidence>
<dbReference type="InterPro" id="IPR029056">
    <property type="entry name" value="Ribokinase-like"/>
</dbReference>
<protein>
    <recommendedName>
        <fullName evidence="9">ATP-dependent (S)-NAD(P)H-hydrate dehydratase</fullName>
        <ecNumber evidence="9">4.2.1.93</ecNumber>
    </recommendedName>
    <alternativeName>
        <fullName evidence="9">ATP-dependent NAD(P)HX dehydratase</fullName>
    </alternativeName>
</protein>
<evidence type="ECO:0000256" key="2">
    <source>
        <dbReference type="ARBA" id="ARBA00022553"/>
    </source>
</evidence>
<dbReference type="PANTHER" id="PTHR12592">
    <property type="entry name" value="ATP-DEPENDENT (S)-NAD(P)H-HYDRATE DEHYDRATASE FAMILY MEMBER"/>
    <property type="match status" value="1"/>
</dbReference>
<feature type="domain" description="YjeF C-terminal" evidence="10">
    <location>
        <begin position="17"/>
        <end position="339"/>
    </location>
</feature>
<keyword evidence="1 9" id="KW-0963">Cytoplasm</keyword>
<dbReference type="NCBIfam" id="TIGR00196">
    <property type="entry name" value="yjeF_cterm"/>
    <property type="match status" value="1"/>
</dbReference>
<sequence>MGLERQGPEMSATTRGILGKVRRMIPPMLEKFHKGQLGRVAVIGGSQDYTGAPYFSAMASARLGCDMSHVICTPSAAAVIKTYSPNLMVHPLMRQTPSDDGEAKRPNPDDVAATIIEMLPRLHVLVIGPGLGRDPLMQDTVSRVIQTAREKQVPVVLDADALQLVQTNPGLVKGYREAVLTPNVVEFSRIWDALGLADGPEDGEKTKKETDRVEILARALGGVTVIQKGRRDLISDGETTLVNDLEGGKKRSGGQGDTLTGSVATFLAWRKAYMDGLWDIEGEKLEGSELIRLAAFGGSVITRLTGFAQECSRRAFLTRGRSLQASDLTDEVHGAFVGLFGEVDEDEAGESKL</sequence>
<evidence type="ECO:0000256" key="4">
    <source>
        <dbReference type="ARBA" id="ARBA00022840"/>
    </source>
</evidence>
<dbReference type="Gene3D" id="3.40.1190.20">
    <property type="match status" value="1"/>
</dbReference>
<evidence type="ECO:0000256" key="5">
    <source>
        <dbReference type="ARBA" id="ARBA00022857"/>
    </source>
</evidence>
<dbReference type="PROSITE" id="PS51383">
    <property type="entry name" value="YJEF_C_3"/>
    <property type="match status" value="1"/>
</dbReference>
<comment type="catalytic activity">
    <reaction evidence="9">
        <text>(6S)-NADHX + ATP = ADP + phosphate + NADH + H(+)</text>
        <dbReference type="Rhea" id="RHEA:19017"/>
        <dbReference type="ChEBI" id="CHEBI:15378"/>
        <dbReference type="ChEBI" id="CHEBI:30616"/>
        <dbReference type="ChEBI" id="CHEBI:43474"/>
        <dbReference type="ChEBI" id="CHEBI:57945"/>
        <dbReference type="ChEBI" id="CHEBI:64074"/>
        <dbReference type="ChEBI" id="CHEBI:456216"/>
        <dbReference type="EC" id="4.2.1.93"/>
    </reaction>
</comment>
<dbReference type="InterPro" id="IPR000631">
    <property type="entry name" value="CARKD"/>
</dbReference>
<evidence type="ECO:0000313" key="12">
    <source>
        <dbReference type="Proteomes" id="UP000748025"/>
    </source>
</evidence>
<dbReference type="SUPFAM" id="SSF53613">
    <property type="entry name" value="Ribokinase-like"/>
    <property type="match status" value="1"/>
</dbReference>
<accession>A0A9P7NAR9</accession>
<feature type="binding site" evidence="9">
    <location>
        <begin position="247"/>
        <end position="256"/>
    </location>
    <ligand>
        <name>ATP</name>
        <dbReference type="ChEBI" id="CHEBI:30616"/>
    </ligand>
</feature>
<evidence type="ECO:0000256" key="1">
    <source>
        <dbReference type="ARBA" id="ARBA00022490"/>
    </source>
</evidence>
<evidence type="ECO:0000256" key="3">
    <source>
        <dbReference type="ARBA" id="ARBA00022741"/>
    </source>
</evidence>
<dbReference type="CDD" id="cd01171">
    <property type="entry name" value="YXKO-related"/>
    <property type="match status" value="1"/>
</dbReference>
<dbReference type="GO" id="GO:0005524">
    <property type="term" value="F:ATP binding"/>
    <property type="evidence" value="ECO:0007669"/>
    <property type="project" value="UniProtKB-KW"/>
</dbReference>
<dbReference type="GO" id="GO:0047453">
    <property type="term" value="F:ATP-dependent NAD(P)H-hydrate dehydratase activity"/>
    <property type="evidence" value="ECO:0007669"/>
    <property type="project" value="UniProtKB-UniRule"/>
</dbReference>
<dbReference type="FunFam" id="3.40.1190.20:FF:000043">
    <property type="entry name" value="ATP-dependent (S)-NAD(P)H-hydrate dehydratase"/>
    <property type="match status" value="1"/>
</dbReference>
<feature type="binding site" evidence="9">
    <location>
        <begin position="228"/>
        <end position="232"/>
    </location>
    <ligand>
        <name>ATP</name>
        <dbReference type="ChEBI" id="CHEBI:30616"/>
    </ligand>
</feature>
<dbReference type="GO" id="GO:0110051">
    <property type="term" value="P:metabolite repair"/>
    <property type="evidence" value="ECO:0007669"/>
    <property type="project" value="TreeGrafter"/>
</dbReference>
<dbReference type="GO" id="GO:0005737">
    <property type="term" value="C:cytoplasm"/>
    <property type="evidence" value="ECO:0007669"/>
    <property type="project" value="UniProtKB-SubCell"/>
</dbReference>
<keyword evidence="2 9" id="KW-0597">Phosphoprotein</keyword>
<comment type="cofactor">
    <cofactor evidence="9">
        <name>Mg(2+)</name>
        <dbReference type="ChEBI" id="CHEBI:18420"/>
    </cofactor>
</comment>
<comment type="catalytic activity">
    <reaction evidence="8 9">
        <text>(6S)-NADPHX + ATP = ADP + phosphate + NADPH + H(+)</text>
        <dbReference type="Rhea" id="RHEA:32231"/>
        <dbReference type="ChEBI" id="CHEBI:15378"/>
        <dbReference type="ChEBI" id="CHEBI:30616"/>
        <dbReference type="ChEBI" id="CHEBI:43474"/>
        <dbReference type="ChEBI" id="CHEBI:57783"/>
        <dbReference type="ChEBI" id="CHEBI:64076"/>
        <dbReference type="ChEBI" id="CHEBI:456216"/>
        <dbReference type="EC" id="4.2.1.93"/>
    </reaction>
</comment>
<name>A0A9P7NAR9_9HYPO</name>
<keyword evidence="5" id="KW-0521">NADP</keyword>
<evidence type="ECO:0000256" key="6">
    <source>
        <dbReference type="ARBA" id="ARBA00023027"/>
    </source>
</evidence>
<keyword evidence="12" id="KW-1185">Reference proteome</keyword>
<proteinExistence type="inferred from homology"/>
<comment type="function">
    <text evidence="9">Catalyzes the dehydration of the S-form of NAD(P)HX at the expense of ATP, which is converted to ADP. Together with NAD(P)HX epimerase, which catalyzes the epimerization of the S- and R-forms, the enzyme allows the repair of both epimers of NAD(P)HX, a damaged form of NAD(P)H that is a result of enzymatic or heat-dependent hydration.</text>
</comment>
<feature type="binding site" evidence="9">
    <location>
        <position position="257"/>
    </location>
    <ligand>
        <name>(6S)-NADPHX</name>
        <dbReference type="ChEBI" id="CHEBI:64076"/>
    </ligand>
</feature>
<comment type="similarity">
    <text evidence="9">Belongs to the NnrD/CARKD family.</text>
</comment>
<evidence type="ECO:0000313" key="11">
    <source>
        <dbReference type="EMBL" id="KAG6009555.1"/>
    </source>
</evidence>
<dbReference type="PROSITE" id="PS01050">
    <property type="entry name" value="YJEF_C_2"/>
    <property type="match status" value="1"/>
</dbReference>
<feature type="binding site" evidence="9">
    <location>
        <begin position="183"/>
        <end position="189"/>
    </location>
    <ligand>
        <name>(6S)-NADPHX</name>
        <dbReference type="ChEBI" id="CHEBI:64076"/>
    </ligand>
</feature>
<keyword evidence="6 9" id="KW-0520">NAD</keyword>
<dbReference type="OrthoDB" id="8110916at2759"/>
<comment type="caution">
    <text evidence="11">The sequence shown here is derived from an EMBL/GenBank/DDBJ whole genome shotgun (WGS) entry which is preliminary data.</text>
</comment>
<dbReference type="HAMAP" id="MF_01965">
    <property type="entry name" value="NADHX_dehydratase"/>
    <property type="match status" value="1"/>
</dbReference>
<evidence type="ECO:0000256" key="7">
    <source>
        <dbReference type="ARBA" id="ARBA00023239"/>
    </source>
</evidence>
<keyword evidence="7 9" id="KW-0456">Lyase</keyword>
<dbReference type="InterPro" id="IPR017953">
    <property type="entry name" value="Carbohydrate_kinase_pred_CS"/>
</dbReference>
<dbReference type="Proteomes" id="UP000748025">
    <property type="component" value="Unassembled WGS sequence"/>
</dbReference>